<dbReference type="AlphaFoldDB" id="A0A1F8GQQ1"/>
<accession>A0A1F8GQQ1</accession>
<organism evidence="1 2">
    <name type="scientific">Candidatus Yanofskybacteria bacterium RIFCSPLOWO2_01_FULL_49_17</name>
    <dbReference type="NCBI Taxonomy" id="1802700"/>
    <lineage>
        <taxon>Bacteria</taxon>
        <taxon>Candidatus Yanofskyibacteriota</taxon>
    </lineage>
</organism>
<dbReference type="Pfam" id="PF13578">
    <property type="entry name" value="Methyltransf_24"/>
    <property type="match status" value="1"/>
</dbReference>
<evidence type="ECO:0000313" key="2">
    <source>
        <dbReference type="Proteomes" id="UP000178444"/>
    </source>
</evidence>
<name>A0A1F8GQQ1_9BACT</name>
<protein>
    <recommendedName>
        <fullName evidence="3">Methyltransferase</fullName>
    </recommendedName>
</protein>
<sequence length="200" mass="23306">MKIIEGIKQEGKPFEIPDCTRDDLPEFFKEMGYRVGVEIGVQRGYYTKSLCEAGLKVYGIDPWLRYDDNLLSLKQYLHDKNYEESKATLAPYDCTLIRKTSMGAIKDFENESLDFVYIDGNHSFKYLTEDIFEWSKKVRKGGVISGHDYINRGPAGYCDVKWVIDAYTMAMKLPKWFILGRKKALSGERADECRSWFWIK</sequence>
<comment type="caution">
    <text evidence="1">The sequence shown here is derived from an EMBL/GenBank/DDBJ whole genome shotgun (WGS) entry which is preliminary data.</text>
</comment>
<gene>
    <name evidence="1" type="ORF">A2941_02795</name>
</gene>
<dbReference type="InterPro" id="IPR029063">
    <property type="entry name" value="SAM-dependent_MTases_sf"/>
</dbReference>
<proteinExistence type="predicted"/>
<evidence type="ECO:0008006" key="3">
    <source>
        <dbReference type="Google" id="ProtNLM"/>
    </source>
</evidence>
<reference evidence="1 2" key="1">
    <citation type="journal article" date="2016" name="Nat. Commun.">
        <title>Thousands of microbial genomes shed light on interconnected biogeochemical processes in an aquifer system.</title>
        <authorList>
            <person name="Anantharaman K."/>
            <person name="Brown C.T."/>
            <person name="Hug L.A."/>
            <person name="Sharon I."/>
            <person name="Castelle C.J."/>
            <person name="Probst A.J."/>
            <person name="Thomas B.C."/>
            <person name="Singh A."/>
            <person name="Wilkins M.J."/>
            <person name="Karaoz U."/>
            <person name="Brodie E.L."/>
            <person name="Williams K.H."/>
            <person name="Hubbard S.S."/>
            <person name="Banfield J.F."/>
        </authorList>
    </citation>
    <scope>NUCLEOTIDE SEQUENCE [LARGE SCALE GENOMIC DNA]</scope>
</reference>
<dbReference type="EMBL" id="MGKO01000007">
    <property type="protein sequence ID" value="OGN27777.1"/>
    <property type="molecule type" value="Genomic_DNA"/>
</dbReference>
<evidence type="ECO:0000313" key="1">
    <source>
        <dbReference type="EMBL" id="OGN27777.1"/>
    </source>
</evidence>
<dbReference type="Gene3D" id="3.40.50.150">
    <property type="entry name" value="Vaccinia Virus protein VP39"/>
    <property type="match status" value="1"/>
</dbReference>
<dbReference type="SUPFAM" id="SSF53335">
    <property type="entry name" value="S-adenosyl-L-methionine-dependent methyltransferases"/>
    <property type="match status" value="1"/>
</dbReference>
<dbReference type="Proteomes" id="UP000178444">
    <property type="component" value="Unassembled WGS sequence"/>
</dbReference>